<gene>
    <name evidence="2" type="ORF">J1N35_025779</name>
</gene>
<proteinExistence type="predicted"/>
<accession>A0A9D3V705</accession>
<protein>
    <submittedName>
        <fullName evidence="2">Uncharacterized protein</fullName>
    </submittedName>
</protein>
<evidence type="ECO:0000256" key="1">
    <source>
        <dbReference type="SAM" id="MobiDB-lite"/>
    </source>
</evidence>
<reference evidence="2 3" key="1">
    <citation type="journal article" date="2021" name="Plant Biotechnol. J.">
        <title>Multi-omics assisted identification of the key and species-specific regulatory components of drought-tolerant mechanisms in Gossypium stocksii.</title>
        <authorList>
            <person name="Yu D."/>
            <person name="Ke L."/>
            <person name="Zhang D."/>
            <person name="Wu Y."/>
            <person name="Sun Y."/>
            <person name="Mei J."/>
            <person name="Sun J."/>
            <person name="Sun Y."/>
        </authorList>
    </citation>
    <scope>NUCLEOTIDE SEQUENCE [LARGE SCALE GENOMIC DNA]</scope>
    <source>
        <strain evidence="3">cv. E1</strain>
        <tissue evidence="2">Leaf</tissue>
    </source>
</reference>
<comment type="caution">
    <text evidence="2">The sequence shown here is derived from an EMBL/GenBank/DDBJ whole genome shotgun (WGS) entry which is preliminary data.</text>
</comment>
<organism evidence="2 3">
    <name type="scientific">Gossypium stocksii</name>
    <dbReference type="NCBI Taxonomy" id="47602"/>
    <lineage>
        <taxon>Eukaryota</taxon>
        <taxon>Viridiplantae</taxon>
        <taxon>Streptophyta</taxon>
        <taxon>Embryophyta</taxon>
        <taxon>Tracheophyta</taxon>
        <taxon>Spermatophyta</taxon>
        <taxon>Magnoliopsida</taxon>
        <taxon>eudicotyledons</taxon>
        <taxon>Gunneridae</taxon>
        <taxon>Pentapetalae</taxon>
        <taxon>rosids</taxon>
        <taxon>malvids</taxon>
        <taxon>Malvales</taxon>
        <taxon>Malvaceae</taxon>
        <taxon>Malvoideae</taxon>
        <taxon>Gossypium</taxon>
    </lineage>
</organism>
<dbReference type="AlphaFoldDB" id="A0A9D3V705"/>
<feature type="region of interest" description="Disordered" evidence="1">
    <location>
        <begin position="1"/>
        <end position="29"/>
    </location>
</feature>
<keyword evidence="3" id="KW-1185">Reference proteome</keyword>
<sequence length="161" mass="18070">MTRGKDTPTVKEIETSKTRKGKAKADRKGTNLNTKTSLWCKLKDVKKMNSSIVATLGQLNPSLLLEFPLSPLTIRNYDPYFSDDDLKDLDGSVASLLIVQVSNTKKEKESRDIEECLQKIDSLFNDGIFADQEDTTVEKEVAIAEEEVVAEEEKVSKNEKE</sequence>
<evidence type="ECO:0000313" key="2">
    <source>
        <dbReference type="EMBL" id="KAH1073451.1"/>
    </source>
</evidence>
<evidence type="ECO:0000313" key="3">
    <source>
        <dbReference type="Proteomes" id="UP000828251"/>
    </source>
</evidence>
<name>A0A9D3V705_9ROSI</name>
<dbReference type="EMBL" id="JAIQCV010000008">
    <property type="protein sequence ID" value="KAH1073451.1"/>
    <property type="molecule type" value="Genomic_DNA"/>
</dbReference>
<dbReference type="Proteomes" id="UP000828251">
    <property type="component" value="Unassembled WGS sequence"/>
</dbReference>